<dbReference type="Proteomes" id="UP000253303">
    <property type="component" value="Unassembled WGS sequence"/>
</dbReference>
<dbReference type="OrthoDB" id="164032at2"/>
<proteinExistence type="predicted"/>
<keyword evidence="1" id="KW-0547">Nucleotide-binding</keyword>
<dbReference type="SUPFAM" id="SSF56059">
    <property type="entry name" value="Glutathione synthetase ATP-binding domain-like"/>
    <property type="match status" value="1"/>
</dbReference>
<reference evidence="3 4" key="1">
    <citation type="submission" date="2018-06" db="EMBL/GenBank/DDBJ databases">
        <title>Sphaerisporangium craniellae sp. nov., isolated from a marine sponge in the South China Sea.</title>
        <authorList>
            <person name="Li L."/>
        </authorList>
    </citation>
    <scope>NUCLEOTIDE SEQUENCE [LARGE SCALE GENOMIC DNA]</scope>
    <source>
        <strain evidence="3 4">LHW63015</strain>
    </source>
</reference>
<keyword evidence="4" id="KW-1185">Reference proteome</keyword>
<dbReference type="Pfam" id="PF18105">
    <property type="entry name" value="PGM1_C"/>
    <property type="match status" value="1"/>
</dbReference>
<dbReference type="EMBL" id="QMEY01000016">
    <property type="protein sequence ID" value="RBQ16574.1"/>
    <property type="molecule type" value="Genomic_DNA"/>
</dbReference>
<dbReference type="PROSITE" id="PS50975">
    <property type="entry name" value="ATP_GRASP"/>
    <property type="match status" value="1"/>
</dbReference>
<dbReference type="GO" id="GO:0005524">
    <property type="term" value="F:ATP binding"/>
    <property type="evidence" value="ECO:0007669"/>
    <property type="project" value="UniProtKB-UniRule"/>
</dbReference>
<dbReference type="InterPro" id="IPR041356">
    <property type="entry name" value="PGM1_C"/>
</dbReference>
<evidence type="ECO:0000313" key="4">
    <source>
        <dbReference type="Proteomes" id="UP000253303"/>
    </source>
</evidence>
<keyword evidence="1" id="KW-0067">ATP-binding</keyword>
<accession>A0A366LTD2</accession>
<dbReference type="PANTHER" id="PTHR14465:SF0">
    <property type="entry name" value="IQ DOMAIN-CONTAINING PROTEIN H"/>
    <property type="match status" value="1"/>
</dbReference>
<dbReference type="PANTHER" id="PTHR14465">
    <property type="entry name" value="IQ DOMAIN-CONTAINING PROTEIN H"/>
    <property type="match status" value="1"/>
</dbReference>
<organism evidence="3 4">
    <name type="scientific">Spongiactinospora rosea</name>
    <dbReference type="NCBI Taxonomy" id="2248750"/>
    <lineage>
        <taxon>Bacteria</taxon>
        <taxon>Bacillati</taxon>
        <taxon>Actinomycetota</taxon>
        <taxon>Actinomycetes</taxon>
        <taxon>Streptosporangiales</taxon>
        <taxon>Streptosporangiaceae</taxon>
        <taxon>Spongiactinospora</taxon>
    </lineage>
</organism>
<evidence type="ECO:0000313" key="3">
    <source>
        <dbReference type="EMBL" id="RBQ16574.1"/>
    </source>
</evidence>
<dbReference type="InterPro" id="IPR038752">
    <property type="entry name" value="IQCH"/>
</dbReference>
<dbReference type="InterPro" id="IPR056855">
    <property type="entry name" value="ATP-grasp_IQCH"/>
</dbReference>
<sequence>MMANIPFVEKHARLSIFQPGEGTLVVVPSLSLPQDELRRITGVTSYEERLLFLLLTLRRPGVRVVYLTSRPVDEEIVEYYLGFLADPAGARARLHMISTGEPGAQPLTRTIVRRRDLVGRLREIIGTGSDAWLVPFVVSEHEERLAAMLGLPVYGPPAKLAHLGSKSGARAIGAQAGVPMARGAGDLYSLPDAERAARALRAGDRLIVKLNDSYSGLGNAVVATAPGTTLAESPTVFSAAGETWETFARKIAERGAVVEEFIEHRPMHHPSALARITPGGHYDVVATHDQVFGGANSDVYQGCTFPARDPYRRQVGECAHRIARVLAGHGVVGLLGMDFFALKTDGGYGALLCEINLRFGGTTHPFGAALLTTGASYDPGTGALTACGRPKYYAATDNCSSPGLRGRTPGEVVAMLERAGLGFDPDGRTGNVLHLLGAVPEHGKLGFTSIGDSREQAGELFRATMGLLTGGAAPASR</sequence>
<comment type="caution">
    <text evidence="3">The sequence shown here is derived from an EMBL/GenBank/DDBJ whole genome shotgun (WGS) entry which is preliminary data.</text>
</comment>
<dbReference type="GO" id="GO:0046872">
    <property type="term" value="F:metal ion binding"/>
    <property type="evidence" value="ECO:0007669"/>
    <property type="project" value="InterPro"/>
</dbReference>
<evidence type="ECO:0000256" key="1">
    <source>
        <dbReference type="PROSITE-ProRule" id="PRU00409"/>
    </source>
</evidence>
<dbReference type="InterPro" id="IPR011761">
    <property type="entry name" value="ATP-grasp"/>
</dbReference>
<dbReference type="Pfam" id="PF24923">
    <property type="entry name" value="ATP-grasp_IQCH"/>
    <property type="match status" value="1"/>
</dbReference>
<name>A0A366LTD2_9ACTN</name>
<evidence type="ECO:0000259" key="2">
    <source>
        <dbReference type="PROSITE" id="PS50975"/>
    </source>
</evidence>
<feature type="domain" description="ATP-grasp" evidence="2">
    <location>
        <begin position="170"/>
        <end position="386"/>
    </location>
</feature>
<gene>
    <name evidence="3" type="ORF">DP939_30160</name>
</gene>
<dbReference type="AlphaFoldDB" id="A0A366LTD2"/>
<protein>
    <recommendedName>
        <fullName evidence="2">ATP-grasp domain-containing protein</fullName>
    </recommendedName>
</protein>